<dbReference type="Proteomes" id="UP000183788">
    <property type="component" value="Unassembled WGS sequence"/>
</dbReference>
<dbReference type="AlphaFoldDB" id="A0A1K1R4M8"/>
<dbReference type="STRING" id="1004.SAMN05661012_03334"/>
<gene>
    <name evidence="1" type="ORF">SAMN05661012_03334</name>
</gene>
<name>A0A1K1R4M8_9BACT</name>
<protein>
    <submittedName>
        <fullName evidence="1">Uncharacterized protein</fullName>
    </submittedName>
</protein>
<reference evidence="1 2" key="1">
    <citation type="submission" date="2016-11" db="EMBL/GenBank/DDBJ databases">
        <authorList>
            <person name="Jaros S."/>
            <person name="Januszkiewicz K."/>
            <person name="Wedrychowicz H."/>
        </authorList>
    </citation>
    <scope>NUCLEOTIDE SEQUENCE [LARGE SCALE GENOMIC DNA]</scope>
    <source>
        <strain evidence="1 2">DSM 784</strain>
    </source>
</reference>
<proteinExistence type="predicted"/>
<organism evidence="1 2">
    <name type="scientific">Chitinophaga sancti</name>
    <dbReference type="NCBI Taxonomy" id="1004"/>
    <lineage>
        <taxon>Bacteria</taxon>
        <taxon>Pseudomonadati</taxon>
        <taxon>Bacteroidota</taxon>
        <taxon>Chitinophagia</taxon>
        <taxon>Chitinophagales</taxon>
        <taxon>Chitinophagaceae</taxon>
        <taxon>Chitinophaga</taxon>
    </lineage>
</organism>
<sequence>MGTNKSAGYSCLFTKEYLQEYDSVFTETKLTALFKEGTVPLVPLTNPNQISYINFVFERIVIEIQAGYTSQKDVIKTLLQLILFEAFRLWQEENNFENREKGNAAEKVSTAFLSLLSSQFPIEDKNGKLIYKNVSQYAGKLSVHPNYLNRMVKEHTGKPALKLSRLLTKRKQDSLAASCLTSVFNKLNVWKNLIQKTYPFLSFLCVAFPILSSHLRLLQVSDCKEAVRIQ</sequence>
<accession>A0A1K1R4M8</accession>
<evidence type="ECO:0000313" key="2">
    <source>
        <dbReference type="Proteomes" id="UP000183788"/>
    </source>
</evidence>
<dbReference type="EMBL" id="FPIZ01000010">
    <property type="protein sequence ID" value="SFW66566.1"/>
    <property type="molecule type" value="Genomic_DNA"/>
</dbReference>
<evidence type="ECO:0000313" key="1">
    <source>
        <dbReference type="EMBL" id="SFW66566.1"/>
    </source>
</evidence>